<gene>
    <name evidence="2" type="ORF">COT62_03235</name>
</gene>
<dbReference type="SUPFAM" id="SSF53920">
    <property type="entry name" value="Fe-only hydrogenase"/>
    <property type="match status" value="1"/>
</dbReference>
<evidence type="ECO:0000259" key="1">
    <source>
        <dbReference type="PROSITE" id="PS50839"/>
    </source>
</evidence>
<name>A0A2H0WSB2_9BACT</name>
<comment type="caution">
    <text evidence="2">The sequence shown here is derived from an EMBL/GenBank/DDBJ whole genome shotgun (WGS) entry which is preliminary data.</text>
</comment>
<accession>A0A2H0WSB2</accession>
<dbReference type="PROSITE" id="PS50839">
    <property type="entry name" value="CHASE"/>
    <property type="match status" value="1"/>
</dbReference>
<dbReference type="Proteomes" id="UP000231198">
    <property type="component" value="Unassembled WGS sequence"/>
</dbReference>
<feature type="non-terminal residue" evidence="2">
    <location>
        <position position="76"/>
    </location>
</feature>
<dbReference type="EMBL" id="PEZG01000070">
    <property type="protein sequence ID" value="PIS15517.1"/>
    <property type="molecule type" value="Genomic_DNA"/>
</dbReference>
<evidence type="ECO:0000313" key="3">
    <source>
        <dbReference type="Proteomes" id="UP000231198"/>
    </source>
</evidence>
<reference evidence="3" key="1">
    <citation type="submission" date="2017-09" db="EMBL/GenBank/DDBJ databases">
        <title>Depth-based differentiation of microbial function through sediment-hosted aquifers and enrichment of novel symbionts in the deep terrestrial subsurface.</title>
        <authorList>
            <person name="Probst A.J."/>
            <person name="Ladd B."/>
            <person name="Jarett J.K."/>
            <person name="Geller-Mcgrath D.E."/>
            <person name="Sieber C.M.K."/>
            <person name="Emerson J.B."/>
            <person name="Anantharaman K."/>
            <person name="Thomas B.C."/>
            <person name="Malmstrom R."/>
            <person name="Stieglmeier M."/>
            <person name="Klingl A."/>
            <person name="Woyke T."/>
            <person name="Ryan C.M."/>
            <person name="Banfield J.F."/>
        </authorList>
    </citation>
    <scope>NUCLEOTIDE SEQUENCE [LARGE SCALE GENOMIC DNA]</scope>
</reference>
<dbReference type="InterPro" id="IPR006189">
    <property type="entry name" value="CHASE_dom"/>
</dbReference>
<organism evidence="2 3">
    <name type="scientific">Candidatus Roizmanbacteria bacterium CG09_land_8_20_14_0_10_41_9</name>
    <dbReference type="NCBI Taxonomy" id="1974850"/>
    <lineage>
        <taxon>Bacteria</taxon>
        <taxon>Candidatus Roizmaniibacteriota</taxon>
    </lineage>
</organism>
<evidence type="ECO:0000313" key="2">
    <source>
        <dbReference type="EMBL" id="PIS15517.1"/>
    </source>
</evidence>
<protein>
    <recommendedName>
        <fullName evidence="1">CHASE domain-containing protein</fullName>
    </recommendedName>
</protein>
<proteinExistence type="predicted"/>
<dbReference type="InterPro" id="IPR009016">
    <property type="entry name" value="Fe_hydrogenase"/>
</dbReference>
<feature type="domain" description="CHASE" evidence="1">
    <location>
        <begin position="23"/>
        <end position="76"/>
    </location>
</feature>
<sequence length="76" mass="8721">MDDKQRLIELIGRKEKLVAMVAPSYPIMYEYPQIITRLRKLGFDYVIEVTAGAKKTNEEVIVLLKSNPKSRIITSP</sequence>
<dbReference type="AlphaFoldDB" id="A0A2H0WSB2"/>
<dbReference type="GO" id="GO:0003824">
    <property type="term" value="F:catalytic activity"/>
    <property type="evidence" value="ECO:0007669"/>
    <property type="project" value="UniProtKB-ARBA"/>
</dbReference>